<comment type="subcellular location">
    <subcellularLocation>
        <location evidence="1">Endoplasmic reticulum</location>
    </subcellularLocation>
</comment>
<proteinExistence type="predicted"/>
<keyword evidence="8" id="KW-1185">Reference proteome</keyword>
<organism evidence="7 8">
    <name type="scientific">Thraustotheca clavata</name>
    <dbReference type="NCBI Taxonomy" id="74557"/>
    <lineage>
        <taxon>Eukaryota</taxon>
        <taxon>Sar</taxon>
        <taxon>Stramenopiles</taxon>
        <taxon>Oomycota</taxon>
        <taxon>Saprolegniomycetes</taxon>
        <taxon>Saprolegniales</taxon>
        <taxon>Achlyaceae</taxon>
        <taxon>Thraustotheca</taxon>
    </lineage>
</organism>
<dbReference type="CDD" id="cd15777">
    <property type="entry name" value="CRBN_C_like"/>
    <property type="match status" value="1"/>
</dbReference>
<dbReference type="Gene3D" id="2.70.130.10">
    <property type="entry name" value="Mannose-6-phosphate receptor binding domain"/>
    <property type="match status" value="1"/>
</dbReference>
<dbReference type="InterPro" id="IPR045149">
    <property type="entry name" value="OS-9-like"/>
</dbReference>
<name>A0A1W0A6U6_9STRA</name>
<dbReference type="EMBL" id="JNBS01000389">
    <property type="protein sequence ID" value="OQS06006.1"/>
    <property type="molecule type" value="Genomic_DNA"/>
</dbReference>
<sequence>MAAMAAIVSAEVVGAQVAEAGHVERGNEGVHEVAVSVDGNIPTEHVAHEDNLMLANTSPSKETRERTKISVRCRMCGAHLAWKHDYHHLPVENKAKAKSFRQETSLGENGEIVFFDGPLGDEFELASFNESDAIATDNFSEEDTFFDEYNWRALTCPRCARHVGWKFTHQMQQQCMDLAKDYLTPSAQLAAPMSKLKATVEEAFASQKCHVMANGWWSYQVCYKSEVRQYHEEADGSRPWDWSMGRFSEDRSTEKEIIHHYTGGQHCDENGQARSTSVKYVCCAEQPVSTTLNTYIKPALIGNYNTIDEPSLCQYNIRVCVPALCDPSSTPDANDKKSLEEKKELEEACKSIVTEAEPTTLPQFYTLMWPDTIADDSKELDWAKSLTTITSIGR</sequence>
<dbReference type="InterPro" id="IPR009011">
    <property type="entry name" value="Man6P_isomerase_rcpt-bd_dom_sf"/>
</dbReference>
<protein>
    <submittedName>
        <fullName evidence="7">Uncharacterized protein</fullName>
    </submittedName>
</protein>
<reference evidence="7 8" key="1">
    <citation type="journal article" date="2014" name="Genome Biol. Evol.">
        <title>The secreted proteins of Achlya hypogyna and Thraustotheca clavata identify the ancestral oomycete secretome and reveal gene acquisitions by horizontal gene transfer.</title>
        <authorList>
            <person name="Misner I."/>
            <person name="Blouin N."/>
            <person name="Leonard G."/>
            <person name="Richards T.A."/>
            <person name="Lane C.E."/>
        </authorList>
    </citation>
    <scope>NUCLEOTIDE SEQUENCE [LARGE SCALE GENOMIC DNA]</scope>
    <source>
        <strain evidence="7 8">ATCC 34112</strain>
    </source>
</reference>
<dbReference type="Gene3D" id="2.170.150.20">
    <property type="entry name" value="Peptide methionine sulfoxide reductase"/>
    <property type="match status" value="1"/>
</dbReference>
<evidence type="ECO:0000256" key="2">
    <source>
        <dbReference type="ARBA" id="ARBA00022729"/>
    </source>
</evidence>
<evidence type="ECO:0000256" key="3">
    <source>
        <dbReference type="ARBA" id="ARBA00022824"/>
    </source>
</evidence>
<evidence type="ECO:0000313" key="8">
    <source>
        <dbReference type="Proteomes" id="UP000243217"/>
    </source>
</evidence>
<dbReference type="Proteomes" id="UP000243217">
    <property type="component" value="Unassembled WGS sequence"/>
</dbReference>
<dbReference type="InterPro" id="IPR044865">
    <property type="entry name" value="MRH_dom"/>
</dbReference>
<dbReference type="STRING" id="74557.A0A1W0A6U6"/>
<dbReference type="Pfam" id="PF07915">
    <property type="entry name" value="PRKCSH"/>
    <property type="match status" value="1"/>
</dbReference>
<dbReference type="PROSITE" id="PS51914">
    <property type="entry name" value="MRH"/>
    <property type="match status" value="1"/>
</dbReference>
<dbReference type="InterPro" id="IPR034750">
    <property type="entry name" value="CULT"/>
</dbReference>
<dbReference type="OrthoDB" id="448954at2759"/>
<dbReference type="PANTHER" id="PTHR15414">
    <property type="entry name" value="OS-9-RELATED"/>
    <property type="match status" value="1"/>
</dbReference>
<dbReference type="GO" id="GO:0030968">
    <property type="term" value="P:endoplasmic reticulum unfolded protein response"/>
    <property type="evidence" value="ECO:0007669"/>
    <property type="project" value="InterPro"/>
</dbReference>
<comment type="caution">
    <text evidence="7">The sequence shown here is derived from an EMBL/GenBank/DDBJ whole genome shotgun (WGS) entry which is preliminary data.</text>
</comment>
<dbReference type="GO" id="GO:0005788">
    <property type="term" value="C:endoplasmic reticulum lumen"/>
    <property type="evidence" value="ECO:0007669"/>
    <property type="project" value="TreeGrafter"/>
</dbReference>
<dbReference type="InterPro" id="IPR012913">
    <property type="entry name" value="OS9-like_dom"/>
</dbReference>
<evidence type="ECO:0000313" key="7">
    <source>
        <dbReference type="EMBL" id="OQS06006.1"/>
    </source>
</evidence>
<dbReference type="AlphaFoldDB" id="A0A1W0A6U6"/>
<accession>A0A1W0A6U6</accession>
<gene>
    <name evidence="7" type="ORF">THRCLA_01923</name>
</gene>
<evidence type="ECO:0000256" key="4">
    <source>
        <dbReference type="ARBA" id="ARBA00023157"/>
    </source>
</evidence>
<feature type="domain" description="MRH" evidence="6">
    <location>
        <begin position="207"/>
        <end position="327"/>
    </location>
</feature>
<keyword evidence="2" id="KW-0732">Signal</keyword>
<keyword evidence="3" id="KW-0256">Endoplasmic reticulum</keyword>
<evidence type="ECO:0000259" key="6">
    <source>
        <dbReference type="PROSITE" id="PS51914"/>
    </source>
</evidence>
<evidence type="ECO:0000256" key="1">
    <source>
        <dbReference type="ARBA" id="ARBA00004240"/>
    </source>
</evidence>
<dbReference type="PANTHER" id="PTHR15414:SF0">
    <property type="entry name" value="ENDOPLASMIC RETICULUM LECTIN 1"/>
    <property type="match status" value="1"/>
</dbReference>
<evidence type="ECO:0000259" key="5">
    <source>
        <dbReference type="PROSITE" id="PS51788"/>
    </source>
</evidence>
<keyword evidence="4" id="KW-1015">Disulfide bond</keyword>
<feature type="domain" description="CULT" evidence="5">
    <location>
        <begin position="68"/>
        <end position="187"/>
    </location>
</feature>
<dbReference type="GO" id="GO:0030970">
    <property type="term" value="P:retrograde protein transport, ER to cytosol"/>
    <property type="evidence" value="ECO:0007669"/>
    <property type="project" value="TreeGrafter"/>
</dbReference>
<dbReference type="PROSITE" id="PS51788">
    <property type="entry name" value="CULT"/>
    <property type="match status" value="1"/>
</dbReference>